<dbReference type="SUPFAM" id="SSF52172">
    <property type="entry name" value="CheY-like"/>
    <property type="match status" value="1"/>
</dbReference>
<dbReference type="SMART" id="SM00448">
    <property type="entry name" value="REC"/>
    <property type="match status" value="1"/>
</dbReference>
<keyword evidence="5" id="KW-1185">Reference proteome</keyword>
<sequence length="173" mass="18564">MAGNHFSDQRAGAGNLVRDHVSRGRILHNRTPGDRIPPSMTEAHAMARILLVDDMPLIRKTVGRLLREHGHEVVAAADGEEALAALGDARPDRAAFDAALLDIWMPRVGGLELMRTLKERCPDLPVIIMSGGGPRAPLEYSLAVAETEGAAAVLVKPFEDRQLLDVLAVALGS</sequence>
<dbReference type="InterPro" id="IPR050595">
    <property type="entry name" value="Bact_response_regulator"/>
</dbReference>
<accession>A0ABX2K2C1</accession>
<organism evidence="4 5">
    <name type="scientific">Azospirillum melinis</name>
    <dbReference type="NCBI Taxonomy" id="328839"/>
    <lineage>
        <taxon>Bacteria</taxon>
        <taxon>Pseudomonadati</taxon>
        <taxon>Pseudomonadota</taxon>
        <taxon>Alphaproteobacteria</taxon>
        <taxon>Rhodospirillales</taxon>
        <taxon>Azospirillaceae</taxon>
        <taxon>Azospirillum</taxon>
    </lineage>
</organism>
<reference evidence="4 5" key="1">
    <citation type="submission" date="2019-10" db="EMBL/GenBank/DDBJ databases">
        <title>Genome sequence of Azospirillum melinis.</title>
        <authorList>
            <person name="Ambrosini A."/>
            <person name="Sant'Anna F.H."/>
            <person name="Cassan F.D."/>
            <person name="Souza E.M."/>
            <person name="Passaglia L.M.P."/>
        </authorList>
    </citation>
    <scope>NUCLEOTIDE SEQUENCE [LARGE SCALE GENOMIC DNA]</scope>
    <source>
        <strain evidence="4 5">TMCY0552</strain>
    </source>
</reference>
<evidence type="ECO:0000313" key="5">
    <source>
        <dbReference type="Proteomes" id="UP000605086"/>
    </source>
</evidence>
<dbReference type="Proteomes" id="UP000605086">
    <property type="component" value="Unassembled WGS sequence"/>
</dbReference>
<feature type="domain" description="Response regulatory" evidence="3">
    <location>
        <begin position="48"/>
        <end position="171"/>
    </location>
</feature>
<evidence type="ECO:0000256" key="1">
    <source>
        <dbReference type="ARBA" id="ARBA00022553"/>
    </source>
</evidence>
<dbReference type="EMBL" id="WHOS01000001">
    <property type="protein sequence ID" value="NUA97707.1"/>
    <property type="molecule type" value="Genomic_DNA"/>
</dbReference>
<comment type="caution">
    <text evidence="4">The sequence shown here is derived from an EMBL/GenBank/DDBJ whole genome shotgun (WGS) entry which is preliminary data.</text>
</comment>
<feature type="modified residue" description="4-aspartylphosphate" evidence="2">
    <location>
        <position position="102"/>
    </location>
</feature>
<dbReference type="Pfam" id="PF00072">
    <property type="entry name" value="Response_reg"/>
    <property type="match status" value="1"/>
</dbReference>
<evidence type="ECO:0000259" key="3">
    <source>
        <dbReference type="PROSITE" id="PS50110"/>
    </source>
</evidence>
<evidence type="ECO:0000256" key="2">
    <source>
        <dbReference type="PROSITE-ProRule" id="PRU00169"/>
    </source>
</evidence>
<protein>
    <submittedName>
        <fullName evidence="4">Response regulator</fullName>
    </submittedName>
</protein>
<dbReference type="InterPro" id="IPR011006">
    <property type="entry name" value="CheY-like_superfamily"/>
</dbReference>
<dbReference type="Gene3D" id="3.40.50.2300">
    <property type="match status" value="1"/>
</dbReference>
<keyword evidence="1 2" id="KW-0597">Phosphoprotein</keyword>
<dbReference type="InterPro" id="IPR001789">
    <property type="entry name" value="Sig_transdc_resp-reg_receiver"/>
</dbReference>
<proteinExistence type="predicted"/>
<dbReference type="PANTHER" id="PTHR44591">
    <property type="entry name" value="STRESS RESPONSE REGULATOR PROTEIN 1"/>
    <property type="match status" value="1"/>
</dbReference>
<dbReference type="PANTHER" id="PTHR44591:SF23">
    <property type="entry name" value="CHEY SUBFAMILY"/>
    <property type="match status" value="1"/>
</dbReference>
<name>A0ABX2K2C1_9PROT</name>
<gene>
    <name evidence="4" type="ORF">GBZ48_00270</name>
</gene>
<evidence type="ECO:0000313" key="4">
    <source>
        <dbReference type="EMBL" id="NUA97707.1"/>
    </source>
</evidence>
<dbReference type="PROSITE" id="PS50110">
    <property type="entry name" value="RESPONSE_REGULATORY"/>
    <property type="match status" value="1"/>
</dbReference>